<evidence type="ECO:0000256" key="8">
    <source>
        <dbReference type="ARBA" id="ARBA00022840"/>
    </source>
</evidence>
<evidence type="ECO:0000256" key="3">
    <source>
        <dbReference type="ARBA" id="ARBA00004868"/>
    </source>
</evidence>
<dbReference type="CDD" id="cd01170">
    <property type="entry name" value="THZ_kinase"/>
    <property type="match status" value="1"/>
</dbReference>
<dbReference type="Proteomes" id="UP000254575">
    <property type="component" value="Unassembled WGS sequence"/>
</dbReference>
<keyword evidence="7 11" id="KW-0418">Kinase</keyword>
<keyword evidence="13" id="KW-1185">Reference proteome</keyword>
<reference evidence="12 13" key="1">
    <citation type="submission" date="2018-06" db="EMBL/GenBank/DDBJ databases">
        <authorList>
            <consortium name="Pathogen Informatics"/>
            <person name="Doyle S."/>
        </authorList>
    </citation>
    <scope>NUCLEOTIDE SEQUENCE [LARGE SCALE GENOMIC DNA]</scope>
    <source>
        <strain evidence="12 13">NCTC10717</strain>
    </source>
</reference>
<accession>A0A380MZ68</accession>
<dbReference type="RefSeq" id="WP_115218700.1">
    <property type="nucleotide sequence ID" value="NZ_UHIA01000004.1"/>
</dbReference>
<dbReference type="GO" id="GO:0005524">
    <property type="term" value="F:ATP binding"/>
    <property type="evidence" value="ECO:0007669"/>
    <property type="project" value="UniProtKB-UniRule"/>
</dbReference>
<comment type="similarity">
    <text evidence="11">Belongs to the Thz kinase family.</text>
</comment>
<keyword evidence="8 11" id="KW-0067">ATP-binding</keyword>
<evidence type="ECO:0000256" key="2">
    <source>
        <dbReference type="ARBA" id="ARBA00001946"/>
    </source>
</evidence>
<evidence type="ECO:0000256" key="9">
    <source>
        <dbReference type="ARBA" id="ARBA00022842"/>
    </source>
</evidence>
<dbReference type="GO" id="GO:0009229">
    <property type="term" value="P:thiamine diphosphate biosynthetic process"/>
    <property type="evidence" value="ECO:0007669"/>
    <property type="project" value="UniProtKB-UniRule"/>
</dbReference>
<evidence type="ECO:0000313" key="12">
    <source>
        <dbReference type="EMBL" id="SUO97602.1"/>
    </source>
</evidence>
<dbReference type="PRINTS" id="PR01099">
    <property type="entry name" value="HYETHTZKNASE"/>
</dbReference>
<dbReference type="HAMAP" id="MF_00228">
    <property type="entry name" value="Thz_kinase"/>
    <property type="match status" value="1"/>
</dbReference>
<proteinExistence type="inferred from homology"/>
<comment type="cofactor">
    <cofactor evidence="2 11">
        <name>Mg(2+)</name>
        <dbReference type="ChEBI" id="CHEBI:18420"/>
    </cofactor>
</comment>
<comment type="catalytic activity">
    <reaction evidence="1 11">
        <text>5-(2-hydroxyethyl)-4-methylthiazole + ATP = 4-methyl-5-(2-phosphooxyethyl)-thiazole + ADP + H(+)</text>
        <dbReference type="Rhea" id="RHEA:24212"/>
        <dbReference type="ChEBI" id="CHEBI:15378"/>
        <dbReference type="ChEBI" id="CHEBI:17957"/>
        <dbReference type="ChEBI" id="CHEBI:30616"/>
        <dbReference type="ChEBI" id="CHEBI:58296"/>
        <dbReference type="ChEBI" id="CHEBI:456216"/>
        <dbReference type="EC" id="2.7.1.50"/>
    </reaction>
</comment>
<organism evidence="12 13">
    <name type="scientific">Suttonella indologenes</name>
    <dbReference type="NCBI Taxonomy" id="13276"/>
    <lineage>
        <taxon>Bacteria</taxon>
        <taxon>Pseudomonadati</taxon>
        <taxon>Pseudomonadota</taxon>
        <taxon>Gammaproteobacteria</taxon>
        <taxon>Cardiobacteriales</taxon>
        <taxon>Cardiobacteriaceae</taxon>
        <taxon>Suttonella</taxon>
    </lineage>
</organism>
<dbReference type="UniPathway" id="UPA00060">
    <property type="reaction ID" value="UER00139"/>
</dbReference>
<dbReference type="PIRSF" id="PIRSF000513">
    <property type="entry name" value="Thz_kinase"/>
    <property type="match status" value="1"/>
</dbReference>
<dbReference type="EC" id="2.7.1.50" evidence="11"/>
<dbReference type="AlphaFoldDB" id="A0A380MZ68"/>
<dbReference type="EMBL" id="UHIA01000004">
    <property type="protein sequence ID" value="SUO97602.1"/>
    <property type="molecule type" value="Genomic_DNA"/>
</dbReference>
<sequence length="258" mass="27040">MKSFGFEDAAPVLSWLQKNTPLVNCLTNNVSKNFVANALLAVGASPSMVEASAEISAFTLVADATVVNVGSLVDYRLRGISMAVQTAHENGKPWILDPAAVSESLFYRSSFARELLRYYPAIIRGNAAEIMFLAGEKSSSRGADSLSSSDEALRAAKLLAGDQNCVVVVSGKKDYVTNGKETFCIMGGDPKMARVTGTGCALSAIMGATACAQYDFLRAAAAACVVMKHAGEYAALNSRGLGSFASALLDGLTIDKLS</sequence>
<keyword evidence="5 11" id="KW-0479">Metal-binding</keyword>
<dbReference type="Pfam" id="PF02110">
    <property type="entry name" value="HK"/>
    <property type="match status" value="1"/>
</dbReference>
<evidence type="ECO:0000313" key="13">
    <source>
        <dbReference type="Proteomes" id="UP000254575"/>
    </source>
</evidence>
<evidence type="ECO:0000256" key="1">
    <source>
        <dbReference type="ARBA" id="ARBA00001771"/>
    </source>
</evidence>
<keyword evidence="6 11" id="KW-0547">Nucleotide-binding</keyword>
<dbReference type="GO" id="GO:0004417">
    <property type="term" value="F:hydroxyethylthiazole kinase activity"/>
    <property type="evidence" value="ECO:0007669"/>
    <property type="project" value="UniProtKB-UniRule"/>
</dbReference>
<evidence type="ECO:0000256" key="6">
    <source>
        <dbReference type="ARBA" id="ARBA00022741"/>
    </source>
</evidence>
<feature type="binding site" evidence="11">
    <location>
        <position position="170"/>
    </location>
    <ligand>
        <name>ATP</name>
        <dbReference type="ChEBI" id="CHEBI:30616"/>
    </ligand>
</feature>
<keyword evidence="10 11" id="KW-0784">Thiamine biosynthesis</keyword>
<name>A0A380MZ68_9GAMM</name>
<dbReference type="GO" id="GO:0000287">
    <property type="term" value="F:magnesium ion binding"/>
    <property type="evidence" value="ECO:0007669"/>
    <property type="project" value="UniProtKB-UniRule"/>
</dbReference>
<dbReference type="InterPro" id="IPR029056">
    <property type="entry name" value="Ribokinase-like"/>
</dbReference>
<gene>
    <name evidence="11 12" type="primary">thiM</name>
    <name evidence="12" type="ORF">NCTC10717_01533</name>
</gene>
<dbReference type="InterPro" id="IPR000417">
    <property type="entry name" value="Hyethyz_kinase"/>
</dbReference>
<evidence type="ECO:0000256" key="5">
    <source>
        <dbReference type="ARBA" id="ARBA00022723"/>
    </source>
</evidence>
<dbReference type="GO" id="GO:0009228">
    <property type="term" value="P:thiamine biosynthetic process"/>
    <property type="evidence" value="ECO:0007669"/>
    <property type="project" value="UniProtKB-KW"/>
</dbReference>
<evidence type="ECO:0000256" key="4">
    <source>
        <dbReference type="ARBA" id="ARBA00022679"/>
    </source>
</evidence>
<dbReference type="OrthoDB" id="8909021at2"/>
<comment type="pathway">
    <text evidence="3 11">Cofactor biosynthesis; thiamine diphosphate biosynthesis; 4-methyl-5-(2-phosphoethyl)-thiazole from 5-(2-hydroxyethyl)-4-methylthiazole: step 1/1.</text>
</comment>
<keyword evidence="9 11" id="KW-0460">Magnesium</keyword>
<evidence type="ECO:0000256" key="11">
    <source>
        <dbReference type="HAMAP-Rule" id="MF_00228"/>
    </source>
</evidence>
<protein>
    <recommendedName>
        <fullName evidence="11">Hydroxyethylthiazole kinase</fullName>
        <ecNumber evidence="11">2.7.1.50</ecNumber>
    </recommendedName>
    <alternativeName>
        <fullName evidence="11">4-methyl-5-beta-hydroxyethylthiazole kinase</fullName>
        <shortName evidence="11">TH kinase</shortName>
        <shortName evidence="11">Thz kinase</shortName>
    </alternativeName>
</protein>
<feature type="binding site" evidence="11">
    <location>
        <position position="48"/>
    </location>
    <ligand>
        <name>substrate</name>
    </ligand>
</feature>
<evidence type="ECO:0000256" key="10">
    <source>
        <dbReference type="ARBA" id="ARBA00022977"/>
    </source>
</evidence>
<dbReference type="Gene3D" id="3.40.1190.20">
    <property type="match status" value="1"/>
</dbReference>
<dbReference type="NCBIfam" id="NF006830">
    <property type="entry name" value="PRK09355.1"/>
    <property type="match status" value="1"/>
</dbReference>
<dbReference type="SUPFAM" id="SSF53613">
    <property type="entry name" value="Ribokinase-like"/>
    <property type="match status" value="1"/>
</dbReference>
<evidence type="ECO:0000256" key="7">
    <source>
        <dbReference type="ARBA" id="ARBA00022777"/>
    </source>
</evidence>
<feature type="binding site" evidence="11">
    <location>
        <position position="124"/>
    </location>
    <ligand>
        <name>ATP</name>
        <dbReference type="ChEBI" id="CHEBI:30616"/>
    </ligand>
</feature>
<feature type="binding site" evidence="11">
    <location>
        <position position="197"/>
    </location>
    <ligand>
        <name>substrate</name>
    </ligand>
</feature>
<keyword evidence="4 11" id="KW-0808">Transferase</keyword>
<comment type="function">
    <text evidence="11">Catalyzes the phosphorylation of the hydroxyl group of 4-methyl-5-beta-hydroxyethylthiazole (THZ).</text>
</comment>